<keyword evidence="3" id="KW-0378">Hydrolase</keyword>
<keyword evidence="1" id="KW-0547">Nucleotide-binding</keyword>
<dbReference type="PRINTS" id="PR00449">
    <property type="entry name" value="RASTRNSFRMNG"/>
</dbReference>
<dbReference type="SMART" id="SM00175">
    <property type="entry name" value="RAB"/>
    <property type="match status" value="1"/>
</dbReference>
<dbReference type="SMART" id="SM00173">
    <property type="entry name" value="RAS"/>
    <property type="match status" value="1"/>
</dbReference>
<name>A0A5N5WWV5_9EURO</name>
<dbReference type="Proteomes" id="UP000326565">
    <property type="component" value="Unassembled WGS sequence"/>
</dbReference>
<evidence type="ECO:0000256" key="2">
    <source>
        <dbReference type="ARBA" id="ARBA00023134"/>
    </source>
</evidence>
<dbReference type="PANTHER" id="PTHR24070">
    <property type="entry name" value="RAS, DI-RAS, AND RHEB FAMILY MEMBERS OF SMALL GTPASE SUPERFAMILY"/>
    <property type="match status" value="1"/>
</dbReference>
<keyword evidence="2" id="KW-0342">GTP-binding</keyword>
<dbReference type="SUPFAM" id="SSF52540">
    <property type="entry name" value="P-loop containing nucleoside triphosphate hydrolases"/>
    <property type="match status" value="1"/>
</dbReference>
<dbReference type="EMBL" id="ML732235">
    <property type="protein sequence ID" value="KAB8073001.1"/>
    <property type="molecule type" value="Genomic_DNA"/>
</dbReference>
<dbReference type="Pfam" id="PF00071">
    <property type="entry name" value="Ras"/>
    <property type="match status" value="1"/>
</dbReference>
<dbReference type="GO" id="GO:0016020">
    <property type="term" value="C:membrane"/>
    <property type="evidence" value="ECO:0007669"/>
    <property type="project" value="InterPro"/>
</dbReference>
<dbReference type="InterPro" id="IPR001806">
    <property type="entry name" value="Small_GTPase"/>
</dbReference>
<dbReference type="GO" id="GO:0003924">
    <property type="term" value="F:GTPase activity"/>
    <property type="evidence" value="ECO:0007669"/>
    <property type="project" value="InterPro"/>
</dbReference>
<sequence>MPDRVKVVVVGDEGVGKSALILRLCFDHFSGTHEATADDSIRKTAVVDGQECVLDIIDTAGREQYATLLEQWMRQGEVFVLVFDVSSRASFDHVRKYYDQVREIKQVLDEQSINPPAIRPGPPHYAPLIIVGNKSDLRQGRVVPATEGMDLARELGGEYVEASARDDVNVEEAFNKAVRKLRGRKQENDQSLFSQVDGAATTSKRYRPFHRRHPGSHRCTIL</sequence>
<dbReference type="Gene3D" id="3.40.50.300">
    <property type="entry name" value="P-loop containing nucleotide triphosphate hydrolases"/>
    <property type="match status" value="1"/>
</dbReference>
<dbReference type="InterPro" id="IPR027417">
    <property type="entry name" value="P-loop_NTPase"/>
</dbReference>
<dbReference type="PROSITE" id="PS51421">
    <property type="entry name" value="RAS"/>
    <property type="match status" value="1"/>
</dbReference>
<organism evidence="3 4">
    <name type="scientific">Aspergillus leporis</name>
    <dbReference type="NCBI Taxonomy" id="41062"/>
    <lineage>
        <taxon>Eukaryota</taxon>
        <taxon>Fungi</taxon>
        <taxon>Dikarya</taxon>
        <taxon>Ascomycota</taxon>
        <taxon>Pezizomycotina</taxon>
        <taxon>Eurotiomycetes</taxon>
        <taxon>Eurotiomycetidae</taxon>
        <taxon>Eurotiales</taxon>
        <taxon>Aspergillaceae</taxon>
        <taxon>Aspergillus</taxon>
        <taxon>Aspergillus subgen. Circumdati</taxon>
    </lineage>
</organism>
<dbReference type="InterPro" id="IPR005225">
    <property type="entry name" value="Small_GTP-bd"/>
</dbReference>
<evidence type="ECO:0000313" key="4">
    <source>
        <dbReference type="Proteomes" id="UP000326565"/>
    </source>
</evidence>
<dbReference type="GO" id="GO:0007165">
    <property type="term" value="P:signal transduction"/>
    <property type="evidence" value="ECO:0007669"/>
    <property type="project" value="InterPro"/>
</dbReference>
<dbReference type="FunFam" id="3.40.50.300:FF:001447">
    <property type="entry name" value="Ras-related protein Rab-1B"/>
    <property type="match status" value="1"/>
</dbReference>
<protein>
    <submittedName>
        <fullName evidence="3">P-loop containing nucleoside triphosphate hydrolase protein</fullName>
    </submittedName>
</protein>
<dbReference type="AlphaFoldDB" id="A0A5N5WWV5"/>
<dbReference type="OrthoDB" id="5976022at2759"/>
<dbReference type="GO" id="GO:0005525">
    <property type="term" value="F:GTP binding"/>
    <property type="evidence" value="ECO:0007669"/>
    <property type="project" value="UniProtKB-KW"/>
</dbReference>
<evidence type="ECO:0000313" key="3">
    <source>
        <dbReference type="EMBL" id="KAB8073001.1"/>
    </source>
</evidence>
<gene>
    <name evidence="3" type="ORF">BDV29DRAFT_192082</name>
</gene>
<reference evidence="3 4" key="1">
    <citation type="submission" date="2019-04" db="EMBL/GenBank/DDBJ databases">
        <title>Friends and foes A comparative genomics study of 23 Aspergillus species from section Flavi.</title>
        <authorList>
            <consortium name="DOE Joint Genome Institute"/>
            <person name="Kjaerbolling I."/>
            <person name="Vesth T."/>
            <person name="Frisvad J.C."/>
            <person name="Nybo J.L."/>
            <person name="Theobald S."/>
            <person name="Kildgaard S."/>
            <person name="Isbrandt T."/>
            <person name="Kuo A."/>
            <person name="Sato A."/>
            <person name="Lyhne E.K."/>
            <person name="Kogle M.E."/>
            <person name="Wiebenga A."/>
            <person name="Kun R.S."/>
            <person name="Lubbers R.J."/>
            <person name="Makela M.R."/>
            <person name="Barry K."/>
            <person name="Chovatia M."/>
            <person name="Clum A."/>
            <person name="Daum C."/>
            <person name="Haridas S."/>
            <person name="He G."/>
            <person name="LaButti K."/>
            <person name="Lipzen A."/>
            <person name="Mondo S."/>
            <person name="Riley R."/>
            <person name="Salamov A."/>
            <person name="Simmons B.A."/>
            <person name="Magnuson J.K."/>
            <person name="Henrissat B."/>
            <person name="Mortensen U.H."/>
            <person name="Larsen T.O."/>
            <person name="Devries R.P."/>
            <person name="Grigoriev I.V."/>
            <person name="Machida M."/>
            <person name="Baker S.E."/>
            <person name="Andersen M.R."/>
        </authorList>
    </citation>
    <scope>NUCLEOTIDE SEQUENCE [LARGE SCALE GENOMIC DNA]</scope>
    <source>
        <strain evidence="3 4">CBS 151.66</strain>
    </source>
</reference>
<keyword evidence="4" id="KW-1185">Reference proteome</keyword>
<dbReference type="PROSITE" id="PS51419">
    <property type="entry name" value="RAB"/>
    <property type="match status" value="1"/>
</dbReference>
<dbReference type="NCBIfam" id="TIGR00231">
    <property type="entry name" value="small_GTP"/>
    <property type="match status" value="1"/>
</dbReference>
<dbReference type="SMART" id="SM00174">
    <property type="entry name" value="RHO"/>
    <property type="match status" value="1"/>
</dbReference>
<dbReference type="PROSITE" id="PS51420">
    <property type="entry name" value="RHO"/>
    <property type="match status" value="1"/>
</dbReference>
<dbReference type="InterPro" id="IPR020849">
    <property type="entry name" value="Small_GTPase_Ras-type"/>
</dbReference>
<evidence type="ECO:0000256" key="1">
    <source>
        <dbReference type="ARBA" id="ARBA00022741"/>
    </source>
</evidence>
<accession>A0A5N5WWV5</accession>
<proteinExistence type="predicted"/>